<gene>
    <name evidence="1" type="ORF">BV25DRAFT_1817603</name>
</gene>
<protein>
    <submittedName>
        <fullName evidence="1">Uncharacterized protein</fullName>
    </submittedName>
</protein>
<comment type="caution">
    <text evidence="1">The sequence shown here is derived from an EMBL/GenBank/DDBJ whole genome shotgun (WGS) entry which is preliminary data.</text>
</comment>
<proteinExistence type="predicted"/>
<accession>A0ACB8TJR1</accession>
<sequence length="695" mass="76966">MKRSHETSQGSPTTASSPDTPTDSSKRSSSKRTKSSQACTSCRKHKTRCELLDSNSYLSRCHRCEVLSISCSFETNAPPRAHPIDESPQATFRRQFAAAVLSHPSKNGDDPSSEAHSGRGNCSPWDFIRIAGIDDWTATPVLAMQTLSRAACPEQPSVYPNGTSFTFSEIITNDQRRYLLNFFEMHYEPWLGLPPHALGQEEILDLVRCTIASRHLDPLLRSRVSPALRKLTEEAIIRHVFNPTPSMSVIHAFALLALWSPFDSLPPGAAENHDSRLIASSAVNMCSSLRFDRAGPEELAFNDRRRMGEKLSPQEVEAFEAAEQKNSIWTCVHNVEAMVCLGTGRAVSSKTVEVNLKILGLYDYSTLEGARKTRLLLTSRLYDLTEQGLALQMSDDITLYDNYYDEVAEILYRFDGLHRVVLPLPVSSDHEAFYFHMLSVYYSFCRLVFLVHTLRHMRRHIPPTLSFTGNNGGGFFFAKIKRTGCGFALSCARDALLSAETLLTVVLSITDKDMLATAPDPIYSMISFAAAFVVAAKFMLLQSQGLRHLPGSSDQLMCRTIARLTQIALSTDHPAARCARVIAEFLGNWEKRLAAFDASSGAKDTADVVERQILSVTANNLTGRSGAGSNSLRVPEPTSSTQSTSDVPNNTLPNNAPFDGFEYNQALDQDSLFGLEFWQYFSEMPLPGNVPFPTS</sequence>
<organism evidence="1 2">
    <name type="scientific">Artomyces pyxidatus</name>
    <dbReference type="NCBI Taxonomy" id="48021"/>
    <lineage>
        <taxon>Eukaryota</taxon>
        <taxon>Fungi</taxon>
        <taxon>Dikarya</taxon>
        <taxon>Basidiomycota</taxon>
        <taxon>Agaricomycotina</taxon>
        <taxon>Agaricomycetes</taxon>
        <taxon>Russulales</taxon>
        <taxon>Auriscalpiaceae</taxon>
        <taxon>Artomyces</taxon>
    </lineage>
</organism>
<reference evidence="1" key="1">
    <citation type="submission" date="2021-03" db="EMBL/GenBank/DDBJ databases">
        <authorList>
            <consortium name="DOE Joint Genome Institute"/>
            <person name="Ahrendt S."/>
            <person name="Looney B.P."/>
            <person name="Miyauchi S."/>
            <person name="Morin E."/>
            <person name="Drula E."/>
            <person name="Courty P.E."/>
            <person name="Chicoki N."/>
            <person name="Fauchery L."/>
            <person name="Kohler A."/>
            <person name="Kuo A."/>
            <person name="Labutti K."/>
            <person name="Pangilinan J."/>
            <person name="Lipzen A."/>
            <person name="Riley R."/>
            <person name="Andreopoulos W."/>
            <person name="He G."/>
            <person name="Johnson J."/>
            <person name="Barry K.W."/>
            <person name="Grigoriev I.V."/>
            <person name="Nagy L."/>
            <person name="Hibbett D."/>
            <person name="Henrissat B."/>
            <person name="Matheny P.B."/>
            <person name="Labbe J."/>
            <person name="Martin F."/>
        </authorList>
    </citation>
    <scope>NUCLEOTIDE SEQUENCE</scope>
    <source>
        <strain evidence="1">HHB10654</strain>
    </source>
</reference>
<name>A0ACB8TJR1_9AGAM</name>
<keyword evidence="2" id="KW-1185">Reference proteome</keyword>
<evidence type="ECO:0000313" key="1">
    <source>
        <dbReference type="EMBL" id="KAI0068692.1"/>
    </source>
</evidence>
<evidence type="ECO:0000313" key="2">
    <source>
        <dbReference type="Proteomes" id="UP000814140"/>
    </source>
</evidence>
<reference evidence="1" key="2">
    <citation type="journal article" date="2022" name="New Phytol.">
        <title>Evolutionary transition to the ectomycorrhizal habit in the genomes of a hyperdiverse lineage of mushroom-forming fungi.</title>
        <authorList>
            <person name="Looney B."/>
            <person name="Miyauchi S."/>
            <person name="Morin E."/>
            <person name="Drula E."/>
            <person name="Courty P.E."/>
            <person name="Kohler A."/>
            <person name="Kuo A."/>
            <person name="LaButti K."/>
            <person name="Pangilinan J."/>
            <person name="Lipzen A."/>
            <person name="Riley R."/>
            <person name="Andreopoulos W."/>
            <person name="He G."/>
            <person name="Johnson J."/>
            <person name="Nolan M."/>
            <person name="Tritt A."/>
            <person name="Barry K.W."/>
            <person name="Grigoriev I.V."/>
            <person name="Nagy L.G."/>
            <person name="Hibbett D."/>
            <person name="Henrissat B."/>
            <person name="Matheny P.B."/>
            <person name="Labbe J."/>
            <person name="Martin F.M."/>
        </authorList>
    </citation>
    <scope>NUCLEOTIDE SEQUENCE</scope>
    <source>
        <strain evidence="1">HHB10654</strain>
    </source>
</reference>
<dbReference type="EMBL" id="MU277187">
    <property type="protein sequence ID" value="KAI0068692.1"/>
    <property type="molecule type" value="Genomic_DNA"/>
</dbReference>
<dbReference type="Proteomes" id="UP000814140">
    <property type="component" value="Unassembled WGS sequence"/>
</dbReference>